<dbReference type="PANTHER" id="PTHR30153:SF2">
    <property type="entry name" value="REPLICATIVE DNA HELICASE"/>
    <property type="match status" value="1"/>
</dbReference>
<dbReference type="InterPro" id="IPR016136">
    <property type="entry name" value="DNA_helicase_N/primase_C"/>
</dbReference>
<evidence type="ECO:0000256" key="2">
    <source>
        <dbReference type="ARBA" id="ARBA00022515"/>
    </source>
</evidence>
<dbReference type="SUPFAM" id="SSF48024">
    <property type="entry name" value="N-terminal domain of DnaB helicase"/>
    <property type="match status" value="1"/>
</dbReference>
<dbReference type="NCBIfam" id="TIGR00665">
    <property type="entry name" value="DnaB"/>
    <property type="match status" value="1"/>
</dbReference>
<dbReference type="EMBL" id="VKLS01000592">
    <property type="protein sequence ID" value="TSB24459.1"/>
    <property type="molecule type" value="Genomic_DNA"/>
</dbReference>
<dbReference type="FunFam" id="3.40.50.300:FF:000351">
    <property type="entry name" value="Replicative DNA helicase"/>
    <property type="match status" value="1"/>
</dbReference>
<comment type="function">
    <text evidence="12">The main replicative DNA helicase, it participates in initiation and elongation during chromosome replication. Travels ahead of the DNA replisome, separating dsDNA into templates for DNA synthesis. A processive ATP-dependent 5'-3' DNA helicase it has DNA-dependent ATPase activity.</text>
</comment>
<dbReference type="PANTHER" id="PTHR30153">
    <property type="entry name" value="REPLICATIVE DNA HELICASE DNAB"/>
    <property type="match status" value="1"/>
</dbReference>
<keyword evidence="8 12" id="KW-0238">DNA-binding</keyword>
<evidence type="ECO:0000313" key="16">
    <source>
        <dbReference type="Proteomes" id="UP000320888"/>
    </source>
</evidence>
<evidence type="ECO:0000256" key="11">
    <source>
        <dbReference type="NCBIfam" id="TIGR00665"/>
    </source>
</evidence>
<dbReference type="PROSITE" id="PS51199">
    <property type="entry name" value="SF4_HELICASE"/>
    <property type="match status" value="1"/>
</dbReference>
<dbReference type="Pfam" id="PF00772">
    <property type="entry name" value="DnaB"/>
    <property type="match status" value="1"/>
</dbReference>
<dbReference type="GO" id="GO:0005829">
    <property type="term" value="C:cytosol"/>
    <property type="evidence" value="ECO:0007669"/>
    <property type="project" value="TreeGrafter"/>
</dbReference>
<dbReference type="InterPro" id="IPR007693">
    <property type="entry name" value="DNA_helicase_DnaB-like_N"/>
</dbReference>
<dbReference type="InterPro" id="IPR007694">
    <property type="entry name" value="DNA_helicase_DnaB-like_C"/>
</dbReference>
<dbReference type="GO" id="GO:0016887">
    <property type="term" value="F:ATP hydrolysis activity"/>
    <property type="evidence" value="ECO:0007669"/>
    <property type="project" value="RHEA"/>
</dbReference>
<dbReference type="EC" id="5.6.2.3" evidence="11 12"/>
<feature type="domain" description="SF4 helicase" evidence="14">
    <location>
        <begin position="255"/>
        <end position="521"/>
    </location>
</feature>
<proteinExistence type="inferred from homology"/>
<reference evidence="15 16" key="1">
    <citation type="submission" date="2019-07" db="EMBL/GenBank/DDBJ databases">
        <title>Draft genome for Streptomyces benahoarensis MZ03-48.</title>
        <authorList>
            <person name="Gonzalez-Pimentel J.L."/>
        </authorList>
    </citation>
    <scope>NUCLEOTIDE SEQUENCE [LARGE SCALE GENOMIC DNA]</scope>
    <source>
        <strain evidence="15 16">MZ03-48</strain>
    </source>
</reference>
<dbReference type="FunFam" id="1.10.860.10:FF:000001">
    <property type="entry name" value="Replicative DNA helicase"/>
    <property type="match status" value="1"/>
</dbReference>
<evidence type="ECO:0000256" key="5">
    <source>
        <dbReference type="ARBA" id="ARBA00022801"/>
    </source>
</evidence>
<dbReference type="SMART" id="SM00382">
    <property type="entry name" value="AAA"/>
    <property type="match status" value="1"/>
</dbReference>
<dbReference type="InterPro" id="IPR036185">
    <property type="entry name" value="DNA_heli_DnaB-like_N_sf"/>
</dbReference>
<feature type="compositionally biased region" description="Basic and acidic residues" evidence="13">
    <location>
        <begin position="1"/>
        <end position="16"/>
    </location>
</feature>
<evidence type="ECO:0000259" key="14">
    <source>
        <dbReference type="PROSITE" id="PS51199"/>
    </source>
</evidence>
<comment type="catalytic activity">
    <reaction evidence="10 12">
        <text>ATP + H2O = ADP + phosphate + H(+)</text>
        <dbReference type="Rhea" id="RHEA:13065"/>
        <dbReference type="ChEBI" id="CHEBI:15377"/>
        <dbReference type="ChEBI" id="CHEBI:15378"/>
        <dbReference type="ChEBI" id="CHEBI:30616"/>
        <dbReference type="ChEBI" id="CHEBI:43474"/>
        <dbReference type="ChEBI" id="CHEBI:456216"/>
        <dbReference type="EC" id="5.6.2.3"/>
    </reaction>
</comment>
<evidence type="ECO:0000256" key="3">
    <source>
        <dbReference type="ARBA" id="ARBA00022705"/>
    </source>
</evidence>
<dbReference type="GO" id="GO:0006269">
    <property type="term" value="P:DNA replication, synthesis of primer"/>
    <property type="evidence" value="ECO:0007669"/>
    <property type="project" value="UniProtKB-UniRule"/>
</dbReference>
<evidence type="ECO:0000256" key="12">
    <source>
        <dbReference type="RuleBase" id="RU362085"/>
    </source>
</evidence>
<gene>
    <name evidence="15" type="primary">dnaB</name>
    <name evidence="15" type="ORF">FNZ23_27355</name>
</gene>
<dbReference type="Proteomes" id="UP000320888">
    <property type="component" value="Unassembled WGS sequence"/>
</dbReference>
<keyword evidence="2 12" id="KW-0639">Primosome</keyword>
<dbReference type="SUPFAM" id="SSF52540">
    <property type="entry name" value="P-loop containing nucleoside triphosphate hydrolases"/>
    <property type="match status" value="1"/>
</dbReference>
<evidence type="ECO:0000256" key="4">
    <source>
        <dbReference type="ARBA" id="ARBA00022741"/>
    </source>
</evidence>
<keyword evidence="3 12" id="KW-0235">DNA replication</keyword>
<dbReference type="Gene3D" id="3.40.50.300">
    <property type="entry name" value="P-loop containing nucleotide triphosphate hydrolases"/>
    <property type="match status" value="1"/>
</dbReference>
<protein>
    <recommendedName>
        <fullName evidence="11 12">Replicative DNA helicase</fullName>
        <ecNumber evidence="11 12">5.6.2.3</ecNumber>
    </recommendedName>
</protein>
<evidence type="ECO:0000256" key="8">
    <source>
        <dbReference type="ARBA" id="ARBA00023125"/>
    </source>
</evidence>
<comment type="caution">
    <text evidence="15">The sequence shown here is derived from an EMBL/GenBank/DDBJ whole genome shotgun (WGS) entry which is preliminary data.</text>
</comment>
<keyword evidence="5 12" id="KW-0378">Hydrolase</keyword>
<evidence type="ECO:0000256" key="13">
    <source>
        <dbReference type="SAM" id="MobiDB-lite"/>
    </source>
</evidence>
<evidence type="ECO:0000256" key="9">
    <source>
        <dbReference type="ARBA" id="ARBA00023235"/>
    </source>
</evidence>
<name>A0A553Y5J0_9ACTN</name>
<dbReference type="CDD" id="cd00984">
    <property type="entry name" value="DnaB_C"/>
    <property type="match status" value="1"/>
</dbReference>
<keyword evidence="7 12" id="KW-0067">ATP-binding</keyword>
<dbReference type="AlphaFoldDB" id="A0A553Y5J0"/>
<comment type="similarity">
    <text evidence="1 12">Belongs to the helicase family. DnaB subfamily.</text>
</comment>
<feature type="compositionally biased region" description="Basic residues" evidence="13">
    <location>
        <begin position="21"/>
        <end position="34"/>
    </location>
</feature>
<dbReference type="GO" id="GO:0043139">
    <property type="term" value="F:5'-3' DNA helicase activity"/>
    <property type="evidence" value="ECO:0007669"/>
    <property type="project" value="UniProtKB-EC"/>
</dbReference>
<dbReference type="OrthoDB" id="9773982at2"/>
<organism evidence="15 16">
    <name type="scientific">Streptomyces benahoarensis</name>
    <dbReference type="NCBI Taxonomy" id="2595054"/>
    <lineage>
        <taxon>Bacteria</taxon>
        <taxon>Bacillati</taxon>
        <taxon>Actinomycetota</taxon>
        <taxon>Actinomycetes</taxon>
        <taxon>Kitasatosporales</taxon>
        <taxon>Streptomycetaceae</taxon>
        <taxon>Streptomyces</taxon>
    </lineage>
</organism>
<accession>A0A553Y5J0</accession>
<keyword evidence="9" id="KW-0413">Isomerase</keyword>
<keyword evidence="6 12" id="KW-0347">Helicase</keyword>
<keyword evidence="16" id="KW-1185">Reference proteome</keyword>
<evidence type="ECO:0000256" key="10">
    <source>
        <dbReference type="ARBA" id="ARBA00048954"/>
    </source>
</evidence>
<evidence type="ECO:0000256" key="6">
    <source>
        <dbReference type="ARBA" id="ARBA00022806"/>
    </source>
</evidence>
<dbReference type="GO" id="GO:1990077">
    <property type="term" value="C:primosome complex"/>
    <property type="evidence" value="ECO:0007669"/>
    <property type="project" value="UniProtKB-UniRule"/>
</dbReference>
<dbReference type="GO" id="GO:0005524">
    <property type="term" value="F:ATP binding"/>
    <property type="evidence" value="ECO:0007669"/>
    <property type="project" value="UniProtKB-UniRule"/>
</dbReference>
<feature type="region of interest" description="Disordered" evidence="13">
    <location>
        <begin position="1"/>
        <end position="83"/>
    </location>
</feature>
<dbReference type="InterPro" id="IPR003593">
    <property type="entry name" value="AAA+_ATPase"/>
</dbReference>
<evidence type="ECO:0000313" key="15">
    <source>
        <dbReference type="EMBL" id="TSB24459.1"/>
    </source>
</evidence>
<evidence type="ECO:0000256" key="7">
    <source>
        <dbReference type="ARBA" id="ARBA00022840"/>
    </source>
</evidence>
<dbReference type="Pfam" id="PF03796">
    <property type="entry name" value="DnaB_C"/>
    <property type="match status" value="1"/>
</dbReference>
<dbReference type="InterPro" id="IPR027417">
    <property type="entry name" value="P-loop_NTPase"/>
</dbReference>
<evidence type="ECO:0000256" key="1">
    <source>
        <dbReference type="ARBA" id="ARBA00008428"/>
    </source>
</evidence>
<sequence>MRRARPDRPREQHRELQAPQRRPRTPRRAARHRIDRNTVRAAPCPGRPANPPDRRTRFRRPPVSSTTLPQHHDAPAANFERVPPQDVDAEQSVLGGMLLSKDAIGDVVDNVKLRGPDFYRPAHETIYGAILDVHAKGEPADPITIAAELTKRGEIARVGGASYLHTLVQSVPTAANAEYYAEIVHERAVLRRLVEAGTRITQMGYAAQGELNEIVADAAQEIAGVAEGADTEEGTFSLPSEHVDDLLKEIEDTQHGKDLTGVKTGYTDLDMLTGGLQPGQLILIAGRPGMGKSTAAMDIARQCAIKDGRPCAFLSLEMPTHELGKRVLSAEGKIGLHKIRNGGMDEADWKKLATASQCYREAPLHINDASQSLADIQSELRRLKRTEPDLALVVVDYMQLVRIAGRSRPQVREQEVAEISRSFKLLAKELNLPIIVLAQLNRGPEMRADKKPALSDLRESGSQEQDADIVILLNRPDAYEKESPRSGEVDLIVAKHRNGPTAEITVAAQLHYSRFVDMAQT</sequence>
<keyword evidence="4 12" id="KW-0547">Nucleotide-binding</keyword>
<dbReference type="Gene3D" id="1.10.860.10">
    <property type="entry name" value="DNAb Helicase, Chain A"/>
    <property type="match status" value="1"/>
</dbReference>
<dbReference type="InterPro" id="IPR007692">
    <property type="entry name" value="DNA_helicase_DnaB"/>
</dbReference>
<dbReference type="GO" id="GO:0003677">
    <property type="term" value="F:DNA binding"/>
    <property type="evidence" value="ECO:0007669"/>
    <property type="project" value="UniProtKB-UniRule"/>
</dbReference>